<feature type="signal peptide" evidence="6">
    <location>
        <begin position="1"/>
        <end position="17"/>
    </location>
</feature>
<dbReference type="InterPro" id="IPR000262">
    <property type="entry name" value="FMN-dep_DH"/>
</dbReference>
<keyword evidence="9" id="KW-1185">Reference proteome</keyword>
<comment type="caution">
    <text evidence="8">The sequence shown here is derived from an EMBL/GenBank/DDBJ whole genome shotgun (WGS) entry which is preliminary data.</text>
</comment>
<dbReference type="InterPro" id="IPR037396">
    <property type="entry name" value="FMN_HAD"/>
</dbReference>
<feature type="binding site" evidence="5">
    <location>
        <begin position="309"/>
        <end position="313"/>
    </location>
    <ligand>
        <name>FMN</name>
        <dbReference type="ChEBI" id="CHEBI:58210"/>
    </ligand>
</feature>
<dbReference type="InterPro" id="IPR013785">
    <property type="entry name" value="Aldolase_TIM"/>
</dbReference>
<dbReference type="PIRSF" id="PIRSF000138">
    <property type="entry name" value="Al-hdrx_acd_dh"/>
    <property type="match status" value="1"/>
</dbReference>
<dbReference type="GO" id="GO:0010181">
    <property type="term" value="F:FMN binding"/>
    <property type="evidence" value="ECO:0007669"/>
    <property type="project" value="InterPro"/>
</dbReference>
<name>A0A2C5Y944_9HYPO</name>
<dbReference type="InterPro" id="IPR008259">
    <property type="entry name" value="FMN_hydac_DH_AS"/>
</dbReference>
<feature type="chain" id="PRO_5012541663" description="FMN hydroxy acid dehydrogenase domain-containing protein" evidence="6">
    <location>
        <begin position="18"/>
        <end position="387"/>
    </location>
</feature>
<dbReference type="AlphaFoldDB" id="A0A2C5Y944"/>
<reference evidence="8 9" key="1">
    <citation type="submission" date="2017-06" db="EMBL/GenBank/DDBJ databases">
        <title>Ant-infecting Ophiocordyceps genomes reveal a high diversity of potential behavioral manipulation genes and a possible major role for enterotoxins.</title>
        <authorList>
            <person name="De Bekker C."/>
            <person name="Evans H.C."/>
            <person name="Brachmann A."/>
            <person name="Hughes D.P."/>
        </authorList>
    </citation>
    <scope>NUCLEOTIDE SEQUENCE [LARGE SCALE GENOMIC DNA]</scope>
    <source>
        <strain evidence="8 9">Map64</strain>
    </source>
</reference>
<dbReference type="Proteomes" id="UP000226192">
    <property type="component" value="Unassembled WGS sequence"/>
</dbReference>
<dbReference type="GO" id="GO:0016491">
    <property type="term" value="F:oxidoreductase activity"/>
    <property type="evidence" value="ECO:0007669"/>
    <property type="project" value="UniProtKB-KW"/>
</dbReference>
<sequence length="387" mass="42280">MLIKTLSAVALAPAALAARVFLNEPETGIEDGLKRANLSTDGLPPLASVYGLPDFDYIARQQLPVENYTYYRSGAAGEWSYRNNLEVYRRYRLQPRIMVDISNVNNTLGSTILGHNFSAPFYISPCARADMAHADAELNFVKAAAKENILYMPALYASKTMEEISQAKAEGQVLFQQLYLSGNETEDDELFKQSRDSGAKAIVFTVDAAANPNRHRAARFDVGSAVSEYSAFTWEFYQSVQKRAELPVIIKGITSVQDARQAVENGAPAIILSNHGGRQLDGAPSALEVALDIHQEAPEIFEQTQVFADGGVRYGVDALMLLSLGVKAVGIGRPFMYANMYGEAGVEKAIALMKRELAIDAGNLGVADISKIKDSEIVNWKANNWLG</sequence>
<evidence type="ECO:0000256" key="5">
    <source>
        <dbReference type="PIRSR" id="PIRSR000138-2"/>
    </source>
</evidence>
<dbReference type="PROSITE" id="PS51349">
    <property type="entry name" value="FMN_HYDROXY_ACID_DH_2"/>
    <property type="match status" value="1"/>
</dbReference>
<dbReference type="SUPFAM" id="SSF51395">
    <property type="entry name" value="FMN-linked oxidoreductases"/>
    <property type="match status" value="1"/>
</dbReference>
<feature type="active site" description="Proton acceptor" evidence="4">
    <location>
        <position position="275"/>
    </location>
</feature>
<evidence type="ECO:0000256" key="2">
    <source>
        <dbReference type="ARBA" id="ARBA00023002"/>
    </source>
</evidence>
<dbReference type="Pfam" id="PF01070">
    <property type="entry name" value="FMN_dh"/>
    <property type="match status" value="2"/>
</dbReference>
<feature type="binding site" evidence="5">
    <location>
        <position position="251"/>
    </location>
    <ligand>
        <name>FMN</name>
        <dbReference type="ChEBI" id="CHEBI:58210"/>
    </ligand>
</feature>
<dbReference type="STRING" id="1399860.A0A2C5Y944"/>
<feature type="binding site" evidence="5">
    <location>
        <begin position="125"/>
        <end position="127"/>
    </location>
    <ligand>
        <name>FMN</name>
        <dbReference type="ChEBI" id="CHEBI:58210"/>
    </ligand>
</feature>
<comment type="similarity">
    <text evidence="3">Belongs to the FMN-dependent alpha-hydroxy acid dehydrogenase family.</text>
</comment>
<dbReference type="PROSITE" id="PS00557">
    <property type="entry name" value="FMN_HYDROXY_ACID_DH_1"/>
    <property type="match status" value="1"/>
</dbReference>
<feature type="binding site" evidence="5">
    <location>
        <position position="177"/>
    </location>
    <ligand>
        <name>FMN</name>
        <dbReference type="ChEBI" id="CHEBI:58210"/>
    </ligand>
</feature>
<dbReference type="InterPro" id="IPR012133">
    <property type="entry name" value="Alpha-hydoxy_acid_DH_FMN"/>
</dbReference>
<feature type="binding site" evidence="5">
    <location>
        <position position="275"/>
    </location>
    <ligand>
        <name>glyoxylate</name>
        <dbReference type="ChEBI" id="CHEBI:36655"/>
    </ligand>
</feature>
<organism evidence="8 9">
    <name type="scientific">Ophiocordyceps australis</name>
    <dbReference type="NCBI Taxonomy" id="1399860"/>
    <lineage>
        <taxon>Eukaryota</taxon>
        <taxon>Fungi</taxon>
        <taxon>Dikarya</taxon>
        <taxon>Ascomycota</taxon>
        <taxon>Pezizomycotina</taxon>
        <taxon>Sordariomycetes</taxon>
        <taxon>Hypocreomycetidae</taxon>
        <taxon>Hypocreales</taxon>
        <taxon>Ophiocordycipitaceae</taxon>
        <taxon>Ophiocordyceps</taxon>
    </lineage>
</organism>
<dbReference type="OrthoDB" id="1925334at2759"/>
<comment type="cofactor">
    <cofactor evidence="1">
        <name>FMN</name>
        <dbReference type="ChEBI" id="CHEBI:58210"/>
    </cofactor>
</comment>
<evidence type="ECO:0000259" key="7">
    <source>
        <dbReference type="PROSITE" id="PS51349"/>
    </source>
</evidence>
<feature type="binding site" evidence="5">
    <location>
        <position position="205"/>
    </location>
    <ligand>
        <name>FMN</name>
        <dbReference type="ChEBI" id="CHEBI:58210"/>
    </ligand>
</feature>
<dbReference type="Gene3D" id="3.20.20.70">
    <property type="entry name" value="Aldolase class I"/>
    <property type="match status" value="1"/>
</dbReference>
<keyword evidence="2" id="KW-0560">Oxidoreductase</keyword>
<evidence type="ECO:0000256" key="1">
    <source>
        <dbReference type="ARBA" id="ARBA00001917"/>
    </source>
</evidence>
<keyword evidence="5" id="KW-0288">FMN</keyword>
<feature type="binding site" evidence="5">
    <location>
        <position position="273"/>
    </location>
    <ligand>
        <name>FMN</name>
        <dbReference type="ChEBI" id="CHEBI:58210"/>
    </ligand>
</feature>
<feature type="binding site" evidence="5">
    <location>
        <begin position="332"/>
        <end position="333"/>
    </location>
    <ligand>
        <name>FMN</name>
        <dbReference type="ChEBI" id="CHEBI:58210"/>
    </ligand>
</feature>
<feature type="binding site" evidence="5">
    <location>
        <position position="278"/>
    </location>
    <ligand>
        <name>glyoxylate</name>
        <dbReference type="ChEBI" id="CHEBI:36655"/>
    </ligand>
</feature>
<dbReference type="EMBL" id="NJET01000034">
    <property type="protein sequence ID" value="PHH64236.1"/>
    <property type="molecule type" value="Genomic_DNA"/>
</dbReference>
<proteinExistence type="inferred from homology"/>
<keyword evidence="5" id="KW-0285">Flavoprotein</keyword>
<evidence type="ECO:0000256" key="4">
    <source>
        <dbReference type="PIRSR" id="PIRSR000138-1"/>
    </source>
</evidence>
<evidence type="ECO:0000256" key="6">
    <source>
        <dbReference type="SAM" id="SignalP"/>
    </source>
</evidence>
<dbReference type="PANTHER" id="PTHR10578">
    <property type="entry name" value="S -2-HYDROXY-ACID OXIDASE-RELATED"/>
    <property type="match status" value="1"/>
</dbReference>
<evidence type="ECO:0000313" key="9">
    <source>
        <dbReference type="Proteomes" id="UP000226192"/>
    </source>
</evidence>
<protein>
    <recommendedName>
        <fullName evidence="7">FMN hydroxy acid dehydrogenase domain-containing protein</fullName>
    </recommendedName>
</protein>
<feature type="domain" description="FMN hydroxy acid dehydrogenase" evidence="7">
    <location>
        <begin position="44"/>
        <end position="382"/>
    </location>
</feature>
<feature type="binding site" evidence="5">
    <location>
        <position position="179"/>
    </location>
    <ligand>
        <name>glyoxylate</name>
        <dbReference type="ChEBI" id="CHEBI:36655"/>
    </ligand>
</feature>
<gene>
    <name evidence="8" type="ORF">CDD81_4850</name>
</gene>
<evidence type="ECO:0000313" key="8">
    <source>
        <dbReference type="EMBL" id="PHH64236.1"/>
    </source>
</evidence>
<feature type="binding site" evidence="5">
    <location>
        <position position="214"/>
    </location>
    <ligand>
        <name>glyoxylate</name>
        <dbReference type="ChEBI" id="CHEBI:36655"/>
    </ligand>
</feature>
<evidence type="ECO:0000256" key="3">
    <source>
        <dbReference type="ARBA" id="ARBA00024042"/>
    </source>
</evidence>
<keyword evidence="6" id="KW-0732">Signal</keyword>
<accession>A0A2C5Y944</accession>
<feature type="binding site" evidence="5">
    <location>
        <position position="70"/>
    </location>
    <ligand>
        <name>glyoxylate</name>
        <dbReference type="ChEBI" id="CHEBI:36655"/>
    </ligand>
</feature>
<dbReference type="PANTHER" id="PTHR10578:SF140">
    <property type="entry name" value="FMN HYDROXY ACID DEHYDROGENASE DOMAIN-CONTAINING PROTEIN"/>
    <property type="match status" value="1"/>
</dbReference>